<dbReference type="InterPro" id="IPR043502">
    <property type="entry name" value="DNA/RNA_pol_sf"/>
</dbReference>
<dbReference type="OrthoDB" id="1719576at2759"/>
<gene>
    <name evidence="1" type="ORF">CR513_20595</name>
</gene>
<evidence type="ECO:0000313" key="1">
    <source>
        <dbReference type="EMBL" id="RDX96724.1"/>
    </source>
</evidence>
<evidence type="ECO:0000313" key="2">
    <source>
        <dbReference type="Proteomes" id="UP000257109"/>
    </source>
</evidence>
<dbReference type="EMBL" id="QJKJ01003829">
    <property type="protein sequence ID" value="RDX96724.1"/>
    <property type="molecule type" value="Genomic_DNA"/>
</dbReference>
<dbReference type="PANTHER" id="PTHR35046:SF9">
    <property type="entry name" value="RNA-DIRECTED DNA POLYMERASE"/>
    <property type="match status" value="1"/>
</dbReference>
<dbReference type="SUPFAM" id="SSF56672">
    <property type="entry name" value="DNA/RNA polymerases"/>
    <property type="match status" value="1"/>
</dbReference>
<dbReference type="Proteomes" id="UP000257109">
    <property type="component" value="Unassembled WGS sequence"/>
</dbReference>
<dbReference type="STRING" id="157652.A0A371H1N8"/>
<protein>
    <submittedName>
        <fullName evidence="1">Mitochondrial protein</fullName>
    </submittedName>
</protein>
<organism evidence="1 2">
    <name type="scientific">Mucuna pruriens</name>
    <name type="common">Velvet bean</name>
    <name type="synonym">Dolichos pruriens</name>
    <dbReference type="NCBI Taxonomy" id="157652"/>
    <lineage>
        <taxon>Eukaryota</taxon>
        <taxon>Viridiplantae</taxon>
        <taxon>Streptophyta</taxon>
        <taxon>Embryophyta</taxon>
        <taxon>Tracheophyta</taxon>
        <taxon>Spermatophyta</taxon>
        <taxon>Magnoliopsida</taxon>
        <taxon>eudicotyledons</taxon>
        <taxon>Gunneridae</taxon>
        <taxon>Pentapetalae</taxon>
        <taxon>rosids</taxon>
        <taxon>fabids</taxon>
        <taxon>Fabales</taxon>
        <taxon>Fabaceae</taxon>
        <taxon>Papilionoideae</taxon>
        <taxon>50 kb inversion clade</taxon>
        <taxon>NPAAA clade</taxon>
        <taxon>indigoferoid/millettioid clade</taxon>
        <taxon>Phaseoleae</taxon>
        <taxon>Mucuna</taxon>
    </lineage>
</organism>
<dbReference type="InterPro" id="IPR043128">
    <property type="entry name" value="Rev_trsase/Diguanyl_cyclase"/>
</dbReference>
<dbReference type="PANTHER" id="PTHR35046">
    <property type="entry name" value="ZINC KNUCKLE (CCHC-TYPE) FAMILY PROTEIN"/>
    <property type="match status" value="1"/>
</dbReference>
<accession>A0A371H1N8</accession>
<reference evidence="1" key="1">
    <citation type="submission" date="2018-05" db="EMBL/GenBank/DDBJ databases">
        <title>Draft genome of Mucuna pruriens seed.</title>
        <authorList>
            <person name="Nnadi N.E."/>
            <person name="Vos R."/>
            <person name="Hasami M.H."/>
            <person name="Devisetty U.K."/>
            <person name="Aguiy J.C."/>
        </authorList>
    </citation>
    <scope>NUCLEOTIDE SEQUENCE [LARGE SCALE GENOMIC DNA]</scope>
    <source>
        <strain evidence="1">JCA_2017</strain>
    </source>
</reference>
<keyword evidence="2" id="KW-1185">Reference proteome</keyword>
<comment type="caution">
    <text evidence="1">The sequence shown here is derived from an EMBL/GenBank/DDBJ whole genome shotgun (WGS) entry which is preliminary data.</text>
</comment>
<dbReference type="Gene3D" id="3.30.70.270">
    <property type="match status" value="1"/>
</dbReference>
<sequence length="218" mass="25376">MQILTSVLFARNNSKGVEVDEKNVRTIKEWPTPKTLSEVRSFHWLASFYRRFVKNFSTLAAPLIEIVKKSVGFKWEEDNTSGIDIGAIFMQESHLIDYFSEKLSGATLNYPTYDKYEIPINLETLSLAKRKGKENVVVHALSRRHVLLSTLNVKLLRFEYVKKLYVIDPDFEHIYVSCEKGVHNEFYTHDGFLFKGNKLCCLKVLCMNYLLERLMGEH</sequence>
<dbReference type="AlphaFoldDB" id="A0A371H1N8"/>
<name>A0A371H1N8_MUCPR</name>
<feature type="non-terminal residue" evidence="1">
    <location>
        <position position="1"/>
    </location>
</feature>
<proteinExistence type="predicted"/>